<evidence type="ECO:0000256" key="1">
    <source>
        <dbReference type="ARBA" id="ARBA00022723"/>
    </source>
</evidence>
<dbReference type="GO" id="GO:0046872">
    <property type="term" value="F:metal ion binding"/>
    <property type="evidence" value="ECO:0007669"/>
    <property type="project" value="UniProtKB-KW"/>
</dbReference>
<dbReference type="RefSeq" id="XP_022640963.1">
    <property type="nucleotide sequence ID" value="XM_022785242.1"/>
</dbReference>
<accession>A0A3Q0FAW9</accession>
<keyword evidence="1" id="KW-0479">Metal-binding</keyword>
<dbReference type="AlphaFoldDB" id="A0A3Q0FAW9"/>
<evidence type="ECO:0000313" key="2">
    <source>
        <dbReference type="Proteomes" id="UP000087766"/>
    </source>
</evidence>
<keyword evidence="2" id="KW-1185">Reference proteome</keyword>
<gene>
    <name evidence="3" type="primary">LOC111242364</name>
</gene>
<dbReference type="PANTHER" id="PTHR45868">
    <property type="entry name" value="HEAVY METAL-ASSOCIATED ISOPRENYLATED PLANT PROTEIN 33-RELATED"/>
    <property type="match status" value="1"/>
</dbReference>
<dbReference type="GeneID" id="111242364"/>
<dbReference type="PANTHER" id="PTHR45868:SF83">
    <property type="entry name" value="HEAVY METAL-ASSOCIATED ISOPRENYLATED PLANT PROTEIN 33"/>
    <property type="match status" value="1"/>
</dbReference>
<organism evidence="2 3">
    <name type="scientific">Vigna radiata var. radiata</name>
    <name type="common">Mung bean</name>
    <name type="synonym">Phaseolus aureus</name>
    <dbReference type="NCBI Taxonomy" id="3916"/>
    <lineage>
        <taxon>Eukaryota</taxon>
        <taxon>Viridiplantae</taxon>
        <taxon>Streptophyta</taxon>
        <taxon>Embryophyta</taxon>
        <taxon>Tracheophyta</taxon>
        <taxon>Spermatophyta</taxon>
        <taxon>Magnoliopsida</taxon>
        <taxon>eudicotyledons</taxon>
        <taxon>Gunneridae</taxon>
        <taxon>Pentapetalae</taxon>
        <taxon>rosids</taxon>
        <taxon>fabids</taxon>
        <taxon>Fabales</taxon>
        <taxon>Fabaceae</taxon>
        <taxon>Papilionoideae</taxon>
        <taxon>50 kb inversion clade</taxon>
        <taxon>NPAAA clade</taxon>
        <taxon>indigoferoid/millettioid clade</taxon>
        <taxon>Phaseoleae</taxon>
        <taxon>Vigna</taxon>
    </lineage>
</organism>
<reference evidence="2" key="1">
    <citation type="journal article" date="2014" name="Nat. Commun.">
        <title>Genome sequence of mungbean and insights into evolution within Vigna species.</title>
        <authorList>
            <person name="Kang Y.J."/>
            <person name="Kim S.K."/>
            <person name="Kim M.Y."/>
            <person name="Lestari P."/>
            <person name="Kim K.H."/>
            <person name="Ha B.K."/>
            <person name="Jun T.H."/>
            <person name="Hwang W.J."/>
            <person name="Lee T."/>
            <person name="Lee J."/>
            <person name="Shim S."/>
            <person name="Yoon M.Y."/>
            <person name="Jang Y.E."/>
            <person name="Han K.S."/>
            <person name="Taeprayoon P."/>
            <person name="Yoon N."/>
            <person name="Somta P."/>
            <person name="Tanya P."/>
            <person name="Kim K.S."/>
            <person name="Gwag J.G."/>
            <person name="Moon J.K."/>
            <person name="Lee Y.H."/>
            <person name="Park B.S."/>
            <person name="Bombarely A."/>
            <person name="Doyle J.J."/>
            <person name="Jackson S.A."/>
            <person name="Schafleitner R."/>
            <person name="Srinives P."/>
            <person name="Varshney R.K."/>
            <person name="Lee S.H."/>
        </authorList>
    </citation>
    <scope>NUCLEOTIDE SEQUENCE [LARGE SCALE GENOMIC DNA]</scope>
    <source>
        <strain evidence="2">cv. VC1973A</strain>
    </source>
</reference>
<dbReference type="Gene3D" id="3.30.70.100">
    <property type="match status" value="1"/>
</dbReference>
<sequence length="117" mass="13314">MYFVKIDTGGGKVVVAGDVDPEKLVKKIKMGGKHAEIWGGQNRNHQINPKFQNLQVDNNKVGRDSKSHARRVRKVVMVVEEVNVKVKLVSGRAKEARRSERGDQWLEERRSIAPTWI</sequence>
<name>A0A3Q0FAW9_VIGRR</name>
<proteinExistence type="predicted"/>
<dbReference type="Proteomes" id="UP000087766">
    <property type="component" value="Chromosome 8"/>
</dbReference>
<evidence type="ECO:0000313" key="3">
    <source>
        <dbReference type="RefSeq" id="XP_022640963.1"/>
    </source>
</evidence>
<reference evidence="3" key="2">
    <citation type="submission" date="2025-08" db="UniProtKB">
        <authorList>
            <consortium name="RefSeq"/>
        </authorList>
    </citation>
    <scope>IDENTIFICATION</scope>
    <source>
        <tissue evidence="3">Leaf</tissue>
    </source>
</reference>
<dbReference type="KEGG" id="vra:111242364"/>
<protein>
    <submittedName>
        <fullName evidence="3">Heavy metal-associated isoprenylated plant protein 32-like</fullName>
    </submittedName>
</protein>